<organism evidence="2 3">
    <name type="scientific">Pseudolycoriella hygida</name>
    <dbReference type="NCBI Taxonomy" id="35572"/>
    <lineage>
        <taxon>Eukaryota</taxon>
        <taxon>Metazoa</taxon>
        <taxon>Ecdysozoa</taxon>
        <taxon>Arthropoda</taxon>
        <taxon>Hexapoda</taxon>
        <taxon>Insecta</taxon>
        <taxon>Pterygota</taxon>
        <taxon>Neoptera</taxon>
        <taxon>Endopterygota</taxon>
        <taxon>Diptera</taxon>
        <taxon>Nematocera</taxon>
        <taxon>Sciaroidea</taxon>
        <taxon>Sciaridae</taxon>
        <taxon>Pseudolycoriella</taxon>
    </lineage>
</organism>
<dbReference type="EMBL" id="WJQU01000003">
    <property type="protein sequence ID" value="KAJ6639221.1"/>
    <property type="molecule type" value="Genomic_DNA"/>
</dbReference>
<keyword evidence="3" id="KW-1185">Reference proteome</keyword>
<proteinExistence type="predicted"/>
<feature type="compositionally biased region" description="Basic and acidic residues" evidence="1">
    <location>
        <begin position="108"/>
        <end position="118"/>
    </location>
</feature>
<feature type="region of interest" description="Disordered" evidence="1">
    <location>
        <begin position="93"/>
        <end position="131"/>
    </location>
</feature>
<accession>A0A9Q0MWD3</accession>
<sequence>MRPHKHVSIGLDVTPNNHLTVWYTEPNRSNSLPDAGREHIDKEEEYENEILRSDVVEDSSCPDLNNTISSFGKLIVNSYVDANQILNRNLESSSVTHSSSDVNCAHTEANKKRNRSEDITPVDSPNPTKKHRPIMYMFTMSDAVKMDNAGHMVDITSIDPNKPLSKAQKEDINNKITAALFTKEDISNIKFDGNKLRLIWKNDETRVWLVETVPKLTDLLDGVKVCTTELGSRPLKVQLAKNLGGRIGFRSSNRKEEVKSRKEDKRIWFNRVVPLLKANSTAGEDYVID</sequence>
<evidence type="ECO:0000313" key="3">
    <source>
        <dbReference type="Proteomes" id="UP001151699"/>
    </source>
</evidence>
<dbReference type="Proteomes" id="UP001151699">
    <property type="component" value="Chromosome X"/>
</dbReference>
<dbReference type="AlphaFoldDB" id="A0A9Q0MWD3"/>
<gene>
    <name evidence="2" type="ORF">Bhyg_11963</name>
</gene>
<reference evidence="2" key="1">
    <citation type="submission" date="2022-07" db="EMBL/GenBank/DDBJ databases">
        <authorList>
            <person name="Trinca V."/>
            <person name="Uliana J.V.C."/>
            <person name="Torres T.T."/>
            <person name="Ward R.J."/>
            <person name="Monesi N."/>
        </authorList>
    </citation>
    <scope>NUCLEOTIDE SEQUENCE</scope>
    <source>
        <strain evidence="2">HSMRA1968</strain>
        <tissue evidence="2">Whole embryos</tissue>
    </source>
</reference>
<evidence type="ECO:0000313" key="2">
    <source>
        <dbReference type="EMBL" id="KAJ6639221.1"/>
    </source>
</evidence>
<comment type="caution">
    <text evidence="2">The sequence shown here is derived from an EMBL/GenBank/DDBJ whole genome shotgun (WGS) entry which is preliminary data.</text>
</comment>
<name>A0A9Q0MWD3_9DIPT</name>
<evidence type="ECO:0000256" key="1">
    <source>
        <dbReference type="SAM" id="MobiDB-lite"/>
    </source>
</evidence>
<protein>
    <submittedName>
        <fullName evidence="2">Uncharacterized protein</fullName>
    </submittedName>
</protein>